<protein>
    <submittedName>
        <fullName evidence="1">Uncharacterized protein</fullName>
    </submittedName>
</protein>
<gene>
    <name evidence="1" type="ORF">FAZ15_14505</name>
</gene>
<evidence type="ECO:0000313" key="2">
    <source>
        <dbReference type="Proteomes" id="UP000306808"/>
    </source>
</evidence>
<organism evidence="1 2">
    <name type="scientific">Sphingobacterium olei</name>
    <dbReference type="NCBI Taxonomy" id="2571155"/>
    <lineage>
        <taxon>Bacteria</taxon>
        <taxon>Pseudomonadati</taxon>
        <taxon>Bacteroidota</taxon>
        <taxon>Sphingobacteriia</taxon>
        <taxon>Sphingobacteriales</taxon>
        <taxon>Sphingobacteriaceae</taxon>
        <taxon>Sphingobacterium</taxon>
    </lineage>
</organism>
<keyword evidence="2" id="KW-1185">Reference proteome</keyword>
<dbReference type="RefSeq" id="WP_136902030.1">
    <property type="nucleotide sequence ID" value="NZ_SUME01000005.1"/>
</dbReference>
<name>A0A4U0NZC6_9SPHI</name>
<dbReference type="EMBL" id="SUME01000005">
    <property type="protein sequence ID" value="TJZ60090.1"/>
    <property type="molecule type" value="Genomic_DNA"/>
</dbReference>
<dbReference type="AlphaFoldDB" id="A0A4U0NZC6"/>
<dbReference type="Proteomes" id="UP000306808">
    <property type="component" value="Unassembled WGS sequence"/>
</dbReference>
<evidence type="ECO:0000313" key="1">
    <source>
        <dbReference type="EMBL" id="TJZ60090.1"/>
    </source>
</evidence>
<sequence>MAKQESLVKMRGKVGDLSFSKHRSRGYEVRMKGGVDKSRIASDPNFQRTRENNAEFGSANKMAKSLRLQLNNLLRYFSDKSMRNRLTSLVHRIQKADPVNLRGERVFLPENADMLKGFELNIGSSLKMILAEDLEPVIDRDAETVSLVIPQFNPQNDVTLLNGATHMQVVLVAAELTMQEVPPKPVVERSAYIPLIGEHVEETLQLTTAFDPGSAAYVLVGIGLFQEVNGAFYPLNNGSYNAMSIVEVDIPD</sequence>
<reference evidence="1 2" key="1">
    <citation type="submission" date="2019-04" db="EMBL/GenBank/DDBJ databases">
        <title>Sphingobacterium olei sp. nov., isolated from oil-contaminated soil.</title>
        <authorList>
            <person name="Liu B."/>
        </authorList>
    </citation>
    <scope>NUCLEOTIDE SEQUENCE [LARGE SCALE GENOMIC DNA]</scope>
    <source>
        <strain evidence="1 2">HAL-9</strain>
    </source>
</reference>
<proteinExistence type="predicted"/>
<dbReference type="OrthoDB" id="645138at2"/>
<accession>A0A4U0NZC6</accession>
<comment type="caution">
    <text evidence="1">The sequence shown here is derived from an EMBL/GenBank/DDBJ whole genome shotgun (WGS) entry which is preliminary data.</text>
</comment>